<keyword evidence="3" id="KW-1185">Reference proteome</keyword>
<reference evidence="2 3" key="1">
    <citation type="journal article" date="2015" name="Stand. Genomic Sci.">
        <title>Genomic Encyclopedia of Bacterial and Archaeal Type Strains, Phase III: the genomes of soil and plant-associated and newly described type strains.</title>
        <authorList>
            <person name="Whitman W.B."/>
            <person name="Woyke T."/>
            <person name="Klenk H.P."/>
            <person name="Zhou Y."/>
            <person name="Lilburn T.G."/>
            <person name="Beck B.J."/>
            <person name="De Vos P."/>
            <person name="Vandamme P."/>
            <person name="Eisen J.A."/>
            <person name="Garrity G."/>
            <person name="Hugenholtz P."/>
            <person name="Kyrpides N.C."/>
        </authorList>
    </citation>
    <scope>NUCLEOTIDE SEQUENCE [LARGE SCALE GENOMIC DNA]</scope>
    <source>
        <strain evidence="2 3">ASC-9842</strain>
    </source>
</reference>
<evidence type="ECO:0000256" key="1">
    <source>
        <dbReference type="SAM" id="Phobius"/>
    </source>
</evidence>
<feature type="transmembrane region" description="Helical" evidence="1">
    <location>
        <begin position="21"/>
        <end position="41"/>
    </location>
</feature>
<dbReference type="Proteomes" id="UP000291078">
    <property type="component" value="Unassembled WGS sequence"/>
</dbReference>
<gene>
    <name evidence="2" type="ORF">EV147_3560</name>
</gene>
<organism evidence="2 3">
    <name type="scientific">Cupriavidus agavae</name>
    <dbReference type="NCBI Taxonomy" id="1001822"/>
    <lineage>
        <taxon>Bacteria</taxon>
        <taxon>Pseudomonadati</taxon>
        <taxon>Pseudomonadota</taxon>
        <taxon>Betaproteobacteria</taxon>
        <taxon>Burkholderiales</taxon>
        <taxon>Burkholderiaceae</taxon>
        <taxon>Cupriavidus</taxon>
    </lineage>
</organism>
<name>A0A4Q7RTB3_9BURK</name>
<sequence length="48" mass="5306">MKPHIQKSERLYRKDMPPARGGFYLSLLAVVCAVGVVYGLLHVAQHGV</sequence>
<keyword evidence="1" id="KW-1133">Transmembrane helix</keyword>
<evidence type="ECO:0000313" key="3">
    <source>
        <dbReference type="Proteomes" id="UP000291078"/>
    </source>
</evidence>
<dbReference type="AlphaFoldDB" id="A0A4Q7RTB3"/>
<protein>
    <submittedName>
        <fullName evidence="2">Uncharacterized protein</fullName>
    </submittedName>
</protein>
<keyword evidence="1" id="KW-0812">Transmembrane</keyword>
<proteinExistence type="predicted"/>
<keyword evidence="1" id="KW-0472">Membrane</keyword>
<evidence type="ECO:0000313" key="2">
    <source>
        <dbReference type="EMBL" id="RZT36896.1"/>
    </source>
</evidence>
<accession>A0A4Q7RTB3</accession>
<comment type="caution">
    <text evidence="2">The sequence shown here is derived from an EMBL/GenBank/DDBJ whole genome shotgun (WGS) entry which is preliminary data.</text>
</comment>
<dbReference type="EMBL" id="SGXM01000004">
    <property type="protein sequence ID" value="RZT36896.1"/>
    <property type="molecule type" value="Genomic_DNA"/>
</dbReference>
<dbReference type="RefSeq" id="WP_157994700.1">
    <property type="nucleotide sequence ID" value="NZ_SGXM01000004.1"/>
</dbReference>